<proteinExistence type="predicted"/>
<sequence>MLAIPIGWPFVVSPEPFGFLLLCLADGFKGRVPHPFAVSQTVAALDIDVLPRFAGLFVCEGYIVLFSPHPRFSADLAKSSDQLRAGQ</sequence>
<dbReference type="EMBL" id="CP143423">
    <property type="protein sequence ID" value="WVX50335.1"/>
    <property type="molecule type" value="Genomic_DNA"/>
</dbReference>
<organism evidence="1 2">
    <name type="scientific">Roseobacter fucihabitans</name>
    <dbReference type="NCBI Taxonomy" id="1537242"/>
    <lineage>
        <taxon>Bacteria</taxon>
        <taxon>Pseudomonadati</taxon>
        <taxon>Pseudomonadota</taxon>
        <taxon>Alphaproteobacteria</taxon>
        <taxon>Rhodobacterales</taxon>
        <taxon>Roseobacteraceae</taxon>
        <taxon>Roseobacter</taxon>
    </lineage>
</organism>
<evidence type="ECO:0000313" key="1">
    <source>
        <dbReference type="EMBL" id="WVX50335.1"/>
    </source>
</evidence>
<name>A0ABZ2BYQ9_9RHOB</name>
<reference evidence="1 2" key="1">
    <citation type="submission" date="2015-07" db="EMBL/GenBank/DDBJ databases">
        <authorList>
            <person name="Voget S."/>
            <person name="Dogs M."/>
            <person name="Brinkhoff T.H."/>
            <person name="Daniel R."/>
        </authorList>
    </citation>
    <scope>NUCLEOTIDE SEQUENCE [LARGE SCALE GENOMIC DNA]</scope>
    <source>
        <strain evidence="1 2">B14</strain>
    </source>
</reference>
<keyword evidence="2" id="KW-1185">Reference proteome</keyword>
<accession>A0ABZ2BYQ9</accession>
<evidence type="ECO:0000313" key="2">
    <source>
        <dbReference type="Proteomes" id="UP001318682"/>
    </source>
</evidence>
<gene>
    <name evidence="1" type="ORF">ROLI_034320</name>
</gene>
<dbReference type="Proteomes" id="UP001318682">
    <property type="component" value="Chromosome"/>
</dbReference>
<protein>
    <submittedName>
        <fullName evidence="1">Uncharacterized protein</fullName>
    </submittedName>
</protein>
<reference evidence="2" key="2">
    <citation type="submission" date="2024-01" db="EMBL/GenBank/DDBJ databases">
        <title>Roseobacter fucihabitans sp. nov., isolated from the brown alga Fucus spiralis.</title>
        <authorList>
            <person name="Hahnke S."/>
            <person name="Berger M."/>
            <person name="Schlingloff A."/>
            <person name="Athale I."/>
            <person name="Neumann-Schaal M."/>
            <person name="Adenaya A."/>
            <person name="Poehlein A."/>
            <person name="Daniel R."/>
            <person name="Pertersen J."/>
            <person name="Brinkhoff T."/>
        </authorList>
    </citation>
    <scope>NUCLEOTIDE SEQUENCE [LARGE SCALE GENOMIC DNA]</scope>
    <source>
        <strain evidence="2">B14</strain>
    </source>
</reference>